<evidence type="ECO:0000256" key="10">
    <source>
        <dbReference type="ARBA" id="ARBA00023237"/>
    </source>
</evidence>
<evidence type="ECO:0000256" key="8">
    <source>
        <dbReference type="ARBA" id="ARBA00023077"/>
    </source>
</evidence>
<evidence type="ECO:0000256" key="4">
    <source>
        <dbReference type="ARBA" id="ARBA00022496"/>
    </source>
</evidence>
<evidence type="ECO:0000313" key="16">
    <source>
        <dbReference type="Proteomes" id="UP000056968"/>
    </source>
</evidence>
<proteinExistence type="inferred from homology"/>
<dbReference type="EMBL" id="CP013264">
    <property type="protein sequence ID" value="ALR20554.1"/>
    <property type="molecule type" value="Genomic_DNA"/>
</dbReference>
<keyword evidence="4" id="KW-0410">Iron transport</keyword>
<comment type="similarity">
    <text evidence="11 12">Belongs to the TonB-dependent receptor family.</text>
</comment>
<dbReference type="InterPro" id="IPR039426">
    <property type="entry name" value="TonB-dep_rcpt-like"/>
</dbReference>
<dbReference type="InterPro" id="IPR036942">
    <property type="entry name" value="Beta-barrel_TonB_sf"/>
</dbReference>
<evidence type="ECO:0000259" key="14">
    <source>
        <dbReference type="Pfam" id="PF07715"/>
    </source>
</evidence>
<evidence type="ECO:0000256" key="3">
    <source>
        <dbReference type="ARBA" id="ARBA00022452"/>
    </source>
</evidence>
<dbReference type="GO" id="GO:0006826">
    <property type="term" value="P:iron ion transport"/>
    <property type="evidence" value="ECO:0007669"/>
    <property type="project" value="UniProtKB-KW"/>
</dbReference>
<dbReference type="PANTHER" id="PTHR32552">
    <property type="entry name" value="FERRICHROME IRON RECEPTOR-RELATED"/>
    <property type="match status" value="1"/>
</dbReference>
<dbReference type="KEGG" id="sbd:ATN00_09795"/>
<keyword evidence="3 11" id="KW-1134">Transmembrane beta strand</keyword>
<evidence type="ECO:0000256" key="9">
    <source>
        <dbReference type="ARBA" id="ARBA00023136"/>
    </source>
</evidence>
<feature type="domain" description="TonB-dependent receptor-like beta-barrel" evidence="13">
    <location>
        <begin position="395"/>
        <end position="797"/>
    </location>
</feature>
<keyword evidence="9 11" id="KW-0472">Membrane</keyword>
<dbReference type="Proteomes" id="UP000056968">
    <property type="component" value="Chromosome"/>
</dbReference>
<dbReference type="GO" id="GO:0009279">
    <property type="term" value="C:cell outer membrane"/>
    <property type="evidence" value="ECO:0007669"/>
    <property type="project" value="UniProtKB-SubCell"/>
</dbReference>
<gene>
    <name evidence="15" type="ORF">ATN00_09795</name>
</gene>
<evidence type="ECO:0000256" key="11">
    <source>
        <dbReference type="PROSITE-ProRule" id="PRU01360"/>
    </source>
</evidence>
<keyword evidence="8 12" id="KW-0798">TonB box</keyword>
<keyword evidence="6" id="KW-0408">Iron</keyword>
<evidence type="ECO:0000256" key="12">
    <source>
        <dbReference type="RuleBase" id="RU003357"/>
    </source>
</evidence>
<keyword evidence="2 11" id="KW-0813">Transport</keyword>
<evidence type="ECO:0000256" key="2">
    <source>
        <dbReference type="ARBA" id="ARBA00022448"/>
    </source>
</evidence>
<sequence>MAALGGICWLMPAVAAAQSASPRVPQVGSDRAASEAFSDIVVTARRREEALQNVPVSITAITPEQLREKAVNDPYDLTMSVPGLNVRVGGATRETPDYFIRGQGNTFSGNPGVLVYFNEVPLGSLNPNLQSAAANLMIFDMASVQVLKGPQGTLFGKSSTGGAVLFSPQKPKDEFGGYLDVQVGNYNLREFQGAVDIPIIEGKIAVRFAFDIARRDGFTVSQSTGQKLDQKHRETFRLGINLTPTEWLESYFMLQQFEADEASVGGVFTDFNPNFALFNTTPGVGVGYFAVAGLCASISAPTAVPGCIATRTGRIADLVAELKAEQARLAAGGSKRRNLTSRRDYQNFKTQQITNTTSVNIGEVPVIGDVTFKNIGSMFRVLENNVIREFGTNSKNHGVVINQYDLIGMPQEISVSDQAQKSPFHRNFTEEFQVLGDIDGKHSWILGYFLAQASNNNVGMPPIFQTFNNALTVPLDSLNFIFPTTTTYSKRKEMGYYGQFTADLSDLMLDGLHLTAGYRLTKDSTYQVFRNFTPSPTGLQPGTISSIQDFREKASSYTFTLDYKANNDLLVYVTTRKGFKPGGVNGTAASAGIPGVRPTFDPETLKDVEGGVKWDWLLGGVRGRINLAAYQSWYSNVQRAETIALPVSLGGGVTTQTNNIAEAKIGGVELEGNFQFSRHLSAFINYAYTDARYTKYPGCTTNTLGVCTPNIQTPYVGVPKHQISFGGRYVLPVDESIGEIAISTNIYYQSRTLFDDSVLQDPKQLGFQSGYAMADARLDWNKIGGSPLDLAFFIRNITDHTHYVGYGNTLTSLGASQATYNEPRTYGLQLRMQFN</sequence>
<keyword evidence="10 11" id="KW-0998">Cell outer membrane</keyword>
<keyword evidence="5 11" id="KW-0812">Transmembrane</keyword>
<dbReference type="SUPFAM" id="SSF56935">
    <property type="entry name" value="Porins"/>
    <property type="match status" value="1"/>
</dbReference>
<dbReference type="InterPro" id="IPR000531">
    <property type="entry name" value="Beta-barrel_TonB"/>
</dbReference>
<dbReference type="InterPro" id="IPR012910">
    <property type="entry name" value="Plug_dom"/>
</dbReference>
<name>A0A0S3EYN5_9SPHN</name>
<dbReference type="Pfam" id="PF07715">
    <property type="entry name" value="Plug"/>
    <property type="match status" value="1"/>
</dbReference>
<reference evidence="15 16" key="1">
    <citation type="submission" date="2015-11" db="EMBL/GenBank/DDBJ databases">
        <title>A Two-component Flavoprotein Monooxygenase System MeaXY Responsible for para-Hydroxylation of 2-Methyl-6-ethylaniline and 2,6-Diethylaniline in Sphingobium baderi DE-13.</title>
        <authorList>
            <person name="Cheng M."/>
            <person name="Meng Q."/>
            <person name="Yang Y."/>
            <person name="Chu C."/>
            <person name="Yan X."/>
            <person name="He J."/>
            <person name="Li S."/>
        </authorList>
    </citation>
    <scope>NUCLEOTIDE SEQUENCE [LARGE SCALE GENOMIC DNA]</scope>
    <source>
        <strain evidence="15 16">DE-13</strain>
    </source>
</reference>
<evidence type="ECO:0000256" key="1">
    <source>
        <dbReference type="ARBA" id="ARBA00004571"/>
    </source>
</evidence>
<dbReference type="AlphaFoldDB" id="A0A0S3EYN5"/>
<accession>A0A0S3EYN5</accession>
<feature type="domain" description="TonB-dependent receptor plug" evidence="14">
    <location>
        <begin position="51"/>
        <end position="163"/>
    </location>
</feature>
<evidence type="ECO:0008006" key="17">
    <source>
        <dbReference type="Google" id="ProtNLM"/>
    </source>
</evidence>
<dbReference type="PANTHER" id="PTHR32552:SF81">
    <property type="entry name" value="TONB-DEPENDENT OUTER MEMBRANE RECEPTOR"/>
    <property type="match status" value="1"/>
</dbReference>
<evidence type="ECO:0000256" key="6">
    <source>
        <dbReference type="ARBA" id="ARBA00023004"/>
    </source>
</evidence>
<comment type="subcellular location">
    <subcellularLocation>
        <location evidence="1 11">Cell outer membrane</location>
        <topology evidence="1 11">Multi-pass membrane protein</topology>
    </subcellularLocation>
</comment>
<organism evidence="15 16">
    <name type="scientific">Sphingobium baderi</name>
    <dbReference type="NCBI Taxonomy" id="1332080"/>
    <lineage>
        <taxon>Bacteria</taxon>
        <taxon>Pseudomonadati</taxon>
        <taxon>Pseudomonadota</taxon>
        <taxon>Alphaproteobacteria</taxon>
        <taxon>Sphingomonadales</taxon>
        <taxon>Sphingomonadaceae</taxon>
        <taxon>Sphingobium</taxon>
    </lineage>
</organism>
<dbReference type="STRING" id="1332080.ATN00_09795"/>
<dbReference type="Pfam" id="PF00593">
    <property type="entry name" value="TonB_dep_Rec_b-barrel"/>
    <property type="match status" value="1"/>
</dbReference>
<keyword evidence="7" id="KW-0406">Ion transport</keyword>
<evidence type="ECO:0000313" key="15">
    <source>
        <dbReference type="EMBL" id="ALR20554.1"/>
    </source>
</evidence>
<keyword evidence="16" id="KW-1185">Reference proteome</keyword>
<protein>
    <recommendedName>
        <fullName evidence="17">TonB-dependent receptor</fullName>
    </recommendedName>
</protein>
<dbReference type="PROSITE" id="PS52016">
    <property type="entry name" value="TONB_DEPENDENT_REC_3"/>
    <property type="match status" value="1"/>
</dbReference>
<evidence type="ECO:0000256" key="7">
    <source>
        <dbReference type="ARBA" id="ARBA00023065"/>
    </source>
</evidence>
<evidence type="ECO:0000256" key="5">
    <source>
        <dbReference type="ARBA" id="ARBA00022692"/>
    </source>
</evidence>
<evidence type="ECO:0000259" key="13">
    <source>
        <dbReference type="Pfam" id="PF00593"/>
    </source>
</evidence>
<dbReference type="Gene3D" id="2.40.170.20">
    <property type="entry name" value="TonB-dependent receptor, beta-barrel domain"/>
    <property type="match status" value="2"/>
</dbReference>